<evidence type="ECO:0000256" key="5">
    <source>
        <dbReference type="ARBA" id="ARBA00023239"/>
    </source>
</evidence>
<dbReference type="EC" id="4.2.2.29" evidence="7"/>
<keyword evidence="1 7" id="KW-1003">Cell membrane</keyword>
<keyword evidence="5 7" id="KW-0456">Lyase</keyword>
<evidence type="ECO:0000256" key="6">
    <source>
        <dbReference type="ARBA" id="ARBA00023316"/>
    </source>
</evidence>
<dbReference type="PANTHER" id="PTHR30518:SF2">
    <property type="entry name" value="ENDOLYTIC MUREIN TRANSGLYCOSYLASE"/>
    <property type="match status" value="1"/>
</dbReference>
<feature type="site" description="Important for catalytic activity" evidence="7">
    <location>
        <position position="218"/>
    </location>
</feature>
<evidence type="ECO:0000313" key="10">
    <source>
        <dbReference type="Proteomes" id="UP000198762"/>
    </source>
</evidence>
<dbReference type="GO" id="GO:0005886">
    <property type="term" value="C:plasma membrane"/>
    <property type="evidence" value="ECO:0007669"/>
    <property type="project" value="UniProtKB-UniRule"/>
</dbReference>
<dbReference type="InterPro" id="IPR003770">
    <property type="entry name" value="MLTG-like"/>
</dbReference>
<evidence type="ECO:0000256" key="7">
    <source>
        <dbReference type="HAMAP-Rule" id="MF_02065"/>
    </source>
</evidence>
<dbReference type="PANTHER" id="PTHR30518">
    <property type="entry name" value="ENDOLYTIC MUREIN TRANSGLYCOSYLASE"/>
    <property type="match status" value="1"/>
</dbReference>
<proteinExistence type="inferred from homology"/>
<dbReference type="Pfam" id="PF02618">
    <property type="entry name" value="YceG"/>
    <property type="match status" value="1"/>
</dbReference>
<evidence type="ECO:0000256" key="8">
    <source>
        <dbReference type="SAM" id="MobiDB-lite"/>
    </source>
</evidence>
<dbReference type="Gene3D" id="3.30.160.60">
    <property type="entry name" value="Classic Zinc Finger"/>
    <property type="match status" value="1"/>
</dbReference>
<evidence type="ECO:0000256" key="4">
    <source>
        <dbReference type="ARBA" id="ARBA00023136"/>
    </source>
</evidence>
<dbReference type="GO" id="GO:0071555">
    <property type="term" value="P:cell wall organization"/>
    <property type="evidence" value="ECO:0007669"/>
    <property type="project" value="UniProtKB-KW"/>
</dbReference>
<protein>
    <recommendedName>
        <fullName evidence="7">Endolytic murein transglycosylase</fullName>
        <ecNumber evidence="7">4.2.2.29</ecNumber>
    </recommendedName>
    <alternativeName>
        <fullName evidence="7">Peptidoglycan lytic transglycosylase</fullName>
    </alternativeName>
    <alternativeName>
        <fullName evidence="7">Peptidoglycan polymerization terminase</fullName>
    </alternativeName>
</protein>
<dbReference type="CDD" id="cd08010">
    <property type="entry name" value="MltG_like"/>
    <property type="match status" value="1"/>
</dbReference>
<reference evidence="10" key="1">
    <citation type="submission" date="2016-10" db="EMBL/GenBank/DDBJ databases">
        <authorList>
            <person name="Varghese N."/>
            <person name="Submissions S."/>
        </authorList>
    </citation>
    <scope>NUCLEOTIDE SEQUENCE [LARGE SCALE GENOMIC DNA]</scope>
    <source>
        <strain evidence="10">CGMCC 1.6489</strain>
    </source>
</reference>
<keyword evidence="7" id="KW-0997">Cell inner membrane</keyword>
<evidence type="ECO:0000256" key="2">
    <source>
        <dbReference type="ARBA" id="ARBA00022692"/>
    </source>
</evidence>
<dbReference type="AlphaFoldDB" id="A0A1H9YW06"/>
<keyword evidence="2 7" id="KW-0812">Transmembrane</keyword>
<dbReference type="GO" id="GO:0009252">
    <property type="term" value="P:peptidoglycan biosynthetic process"/>
    <property type="evidence" value="ECO:0007669"/>
    <property type="project" value="UniProtKB-UniRule"/>
</dbReference>
<keyword evidence="10" id="KW-1185">Reference proteome</keyword>
<dbReference type="EMBL" id="FOHZ01000001">
    <property type="protein sequence ID" value="SES73366.1"/>
    <property type="molecule type" value="Genomic_DNA"/>
</dbReference>
<keyword evidence="4 7" id="KW-0472">Membrane</keyword>
<sequence length="352" mass="39432">MIKSFLVAVVASVLVAVAGAGLWGWQGIESLEADAGLEEPTLYMVPRGSSFNAVAQDLEEMGVVDKAVWLKLLARIEPELASIRAGEYEFQPGMSARDMISLMVRGQTKPRFVQFIEGRRFQDARAALADAEYLEQVTADWSAEQIMSELGDEGAHPEGRFFPDTYSYRRGDSDLDILRRAYERMNNVLAEEWANRAEDLPYESPYEALIMASIIERETGVPGERRDIAGVFVRRLERGMRLQTDPTVIYGMGDSYQGRITRRDLRTHTPYNTYRISGLPPTPIALPGRAAINAAVNPADGDTLFFVAKGDGSHQFSRTLEDHQRAVREYQLNRREDYRSFPAPANDSEAGK</sequence>
<comment type="catalytic activity">
    <reaction evidence="7">
        <text>a peptidoglycan chain = a peptidoglycan chain with N-acetyl-1,6-anhydromuramyl-[peptide] at the reducing end + a peptidoglycan chain with N-acetylglucosamine at the non-reducing end.</text>
        <dbReference type="EC" id="4.2.2.29"/>
    </reaction>
</comment>
<organism evidence="9 10">
    <name type="scientific">Marinobacter segnicrescens</name>
    <dbReference type="NCBI Taxonomy" id="430453"/>
    <lineage>
        <taxon>Bacteria</taxon>
        <taxon>Pseudomonadati</taxon>
        <taxon>Pseudomonadota</taxon>
        <taxon>Gammaproteobacteria</taxon>
        <taxon>Pseudomonadales</taxon>
        <taxon>Marinobacteraceae</taxon>
        <taxon>Marinobacter</taxon>
    </lineage>
</organism>
<evidence type="ECO:0000256" key="3">
    <source>
        <dbReference type="ARBA" id="ARBA00022989"/>
    </source>
</evidence>
<accession>A0A1H9YW06</accession>
<gene>
    <name evidence="7" type="primary">mltG</name>
    <name evidence="9" type="ORF">SAMN04487962_101367</name>
</gene>
<dbReference type="STRING" id="430453.SAMN04487962_101367"/>
<dbReference type="GO" id="GO:0008932">
    <property type="term" value="F:lytic endotransglycosylase activity"/>
    <property type="evidence" value="ECO:0007669"/>
    <property type="project" value="UniProtKB-UniRule"/>
</dbReference>
<dbReference type="HAMAP" id="MF_02065">
    <property type="entry name" value="MltG"/>
    <property type="match status" value="1"/>
</dbReference>
<keyword evidence="3 7" id="KW-1133">Transmembrane helix</keyword>
<name>A0A1H9YW06_9GAMM</name>
<feature type="region of interest" description="Disordered" evidence="8">
    <location>
        <begin position="333"/>
        <end position="352"/>
    </location>
</feature>
<dbReference type="NCBIfam" id="TIGR00247">
    <property type="entry name" value="endolytic transglycosylase MltG"/>
    <property type="match status" value="1"/>
</dbReference>
<keyword evidence="6 7" id="KW-0961">Cell wall biogenesis/degradation</keyword>
<comment type="similarity">
    <text evidence="7">Belongs to the transglycosylase MltG family.</text>
</comment>
<dbReference type="Gene3D" id="3.30.1490.480">
    <property type="entry name" value="Endolytic murein transglycosylase"/>
    <property type="match status" value="1"/>
</dbReference>
<dbReference type="RefSeq" id="WP_091848503.1">
    <property type="nucleotide sequence ID" value="NZ_FOHZ01000001.1"/>
</dbReference>
<evidence type="ECO:0000256" key="1">
    <source>
        <dbReference type="ARBA" id="ARBA00022475"/>
    </source>
</evidence>
<evidence type="ECO:0000313" key="9">
    <source>
        <dbReference type="EMBL" id="SES73366.1"/>
    </source>
</evidence>
<dbReference type="Proteomes" id="UP000198762">
    <property type="component" value="Unassembled WGS sequence"/>
</dbReference>
<dbReference type="OrthoDB" id="9814591at2"/>
<comment type="function">
    <text evidence="7">Functions as a peptidoglycan terminase that cleaves nascent peptidoglycan strands endolytically to terminate their elongation.</text>
</comment>